<proteinExistence type="predicted"/>
<dbReference type="Proteomes" id="UP000276215">
    <property type="component" value="Unassembled WGS sequence"/>
</dbReference>
<feature type="region of interest" description="Disordered" evidence="1">
    <location>
        <begin position="35"/>
        <end position="63"/>
    </location>
</feature>
<protein>
    <submittedName>
        <fullName evidence="2">Uncharacterized protein</fullName>
    </submittedName>
</protein>
<dbReference type="STRING" id="1336337.A0A3N4JYR1"/>
<dbReference type="EMBL" id="ML120374">
    <property type="protein sequence ID" value="RPB01261.1"/>
    <property type="molecule type" value="Genomic_DNA"/>
</dbReference>
<evidence type="ECO:0000313" key="3">
    <source>
        <dbReference type="Proteomes" id="UP000276215"/>
    </source>
</evidence>
<evidence type="ECO:0000256" key="1">
    <source>
        <dbReference type="SAM" id="MobiDB-lite"/>
    </source>
</evidence>
<keyword evidence="3" id="KW-1185">Reference proteome</keyword>
<reference evidence="2 3" key="1">
    <citation type="journal article" date="2018" name="Nat. Ecol. Evol.">
        <title>Pezizomycetes genomes reveal the molecular basis of ectomycorrhizal truffle lifestyle.</title>
        <authorList>
            <person name="Murat C."/>
            <person name="Payen T."/>
            <person name="Noel B."/>
            <person name="Kuo A."/>
            <person name="Morin E."/>
            <person name="Chen J."/>
            <person name="Kohler A."/>
            <person name="Krizsan K."/>
            <person name="Balestrini R."/>
            <person name="Da Silva C."/>
            <person name="Montanini B."/>
            <person name="Hainaut M."/>
            <person name="Levati E."/>
            <person name="Barry K.W."/>
            <person name="Belfiori B."/>
            <person name="Cichocki N."/>
            <person name="Clum A."/>
            <person name="Dockter R.B."/>
            <person name="Fauchery L."/>
            <person name="Guy J."/>
            <person name="Iotti M."/>
            <person name="Le Tacon F."/>
            <person name="Lindquist E.A."/>
            <person name="Lipzen A."/>
            <person name="Malagnac F."/>
            <person name="Mello A."/>
            <person name="Molinier V."/>
            <person name="Miyauchi S."/>
            <person name="Poulain J."/>
            <person name="Riccioni C."/>
            <person name="Rubini A."/>
            <person name="Sitrit Y."/>
            <person name="Splivallo R."/>
            <person name="Traeger S."/>
            <person name="Wang M."/>
            <person name="Zifcakova L."/>
            <person name="Wipf D."/>
            <person name="Zambonelli A."/>
            <person name="Paolocci F."/>
            <person name="Nowrousian M."/>
            <person name="Ottonello S."/>
            <person name="Baldrian P."/>
            <person name="Spatafora J.W."/>
            <person name="Henrissat B."/>
            <person name="Nagy L.G."/>
            <person name="Aury J.M."/>
            <person name="Wincker P."/>
            <person name="Grigoriev I.V."/>
            <person name="Bonfante P."/>
            <person name="Martin F.M."/>
        </authorList>
    </citation>
    <scope>NUCLEOTIDE SEQUENCE [LARGE SCALE GENOMIC DNA]</scope>
    <source>
        <strain evidence="2 3">120613-1</strain>
    </source>
</reference>
<gene>
    <name evidence="2" type="ORF">L873DRAFT_669229</name>
</gene>
<name>A0A3N4JYR1_9PEZI</name>
<evidence type="ECO:0000313" key="2">
    <source>
        <dbReference type="EMBL" id="RPB01261.1"/>
    </source>
</evidence>
<dbReference type="AlphaFoldDB" id="A0A3N4JYR1"/>
<sequence>MAAFLSQHPIPCSQGRERIFESVFLSSASSTLPTPLATPSSSSVVPPSQPSQTPAPSYGYNTRHHPNVALSRAPISLAPSPAAIFARESRAWHLATTKLSFPADPFPGSLREYVLTHQDPMRDVAEAIRYLTTHQPEDATPETSLLEWYSCEVRRHFLAQVRLEIPTPTEYKDGARLLEGILGRLTTAHLPILFENLHHSREGKKEEPGETWIAAI</sequence>
<accession>A0A3N4JYR1</accession>
<dbReference type="OrthoDB" id="5581181at2759"/>
<feature type="compositionally biased region" description="Low complexity" evidence="1">
    <location>
        <begin position="35"/>
        <end position="57"/>
    </location>
</feature>
<organism evidence="2 3">
    <name type="scientific">Choiromyces venosus 120613-1</name>
    <dbReference type="NCBI Taxonomy" id="1336337"/>
    <lineage>
        <taxon>Eukaryota</taxon>
        <taxon>Fungi</taxon>
        <taxon>Dikarya</taxon>
        <taxon>Ascomycota</taxon>
        <taxon>Pezizomycotina</taxon>
        <taxon>Pezizomycetes</taxon>
        <taxon>Pezizales</taxon>
        <taxon>Tuberaceae</taxon>
        <taxon>Choiromyces</taxon>
    </lineage>
</organism>